<dbReference type="Pfam" id="PF13977">
    <property type="entry name" value="TetR_C_6"/>
    <property type="match status" value="1"/>
</dbReference>
<dbReference type="InterPro" id="IPR050109">
    <property type="entry name" value="HTH-type_TetR-like_transc_reg"/>
</dbReference>
<evidence type="ECO:0000259" key="7">
    <source>
        <dbReference type="PROSITE" id="PS50977"/>
    </source>
</evidence>
<evidence type="ECO:0000256" key="6">
    <source>
        <dbReference type="SAM" id="MobiDB-lite"/>
    </source>
</evidence>
<dbReference type="PANTHER" id="PTHR30055:SF226">
    <property type="entry name" value="HTH-TYPE TRANSCRIPTIONAL REGULATOR PKSA"/>
    <property type="match status" value="1"/>
</dbReference>
<dbReference type="InterPro" id="IPR009057">
    <property type="entry name" value="Homeodomain-like_sf"/>
</dbReference>
<accession>A0A0L0KHB4</accession>
<dbReference type="InterPro" id="IPR036271">
    <property type="entry name" value="Tet_transcr_reg_TetR-rel_C_sf"/>
</dbReference>
<dbReference type="PANTHER" id="PTHR30055">
    <property type="entry name" value="HTH-TYPE TRANSCRIPTIONAL REGULATOR RUTR"/>
    <property type="match status" value="1"/>
</dbReference>
<feature type="region of interest" description="Disordered" evidence="6">
    <location>
        <begin position="1"/>
        <end position="34"/>
    </location>
</feature>
<dbReference type="PROSITE" id="PS50977">
    <property type="entry name" value="HTH_TETR_2"/>
    <property type="match status" value="1"/>
</dbReference>
<feature type="domain" description="HTH tetR-type" evidence="7">
    <location>
        <begin position="36"/>
        <end position="96"/>
    </location>
</feature>
<evidence type="ECO:0000256" key="2">
    <source>
        <dbReference type="ARBA" id="ARBA00023015"/>
    </source>
</evidence>
<evidence type="ECO:0000256" key="4">
    <source>
        <dbReference type="ARBA" id="ARBA00023163"/>
    </source>
</evidence>
<dbReference type="PATRIC" id="fig|42234.21.peg.2284"/>
<dbReference type="OrthoDB" id="7505659at2"/>
<evidence type="ECO:0000313" key="8">
    <source>
        <dbReference type="EMBL" id="KND37000.1"/>
    </source>
</evidence>
<name>A0A0L0KHB4_9ACTN</name>
<dbReference type="Pfam" id="PF00440">
    <property type="entry name" value="TetR_N"/>
    <property type="match status" value="1"/>
</dbReference>
<organism evidence="8 9">
    <name type="scientific">Streptomyces acidiscabies</name>
    <dbReference type="NCBI Taxonomy" id="42234"/>
    <lineage>
        <taxon>Bacteria</taxon>
        <taxon>Bacillati</taxon>
        <taxon>Actinomycetota</taxon>
        <taxon>Actinomycetes</taxon>
        <taxon>Kitasatosporales</taxon>
        <taxon>Streptomycetaceae</taxon>
        <taxon>Streptomyces</taxon>
    </lineage>
</organism>
<dbReference type="Gene3D" id="1.10.357.10">
    <property type="entry name" value="Tetracycline Repressor, domain 2"/>
    <property type="match status" value="1"/>
</dbReference>
<reference evidence="9" key="1">
    <citation type="submission" date="2014-07" db="EMBL/GenBank/DDBJ databases">
        <title>Genome sequencing of plant-pathogenic Streptomyces species.</title>
        <authorList>
            <person name="Harrison J."/>
            <person name="Sapp M."/>
            <person name="Thwaites R."/>
            <person name="Studholme D.J."/>
        </authorList>
    </citation>
    <scope>NUCLEOTIDE SEQUENCE [LARGE SCALE GENOMIC DNA]</scope>
    <source>
        <strain evidence="9">NCPPB 4445</strain>
    </source>
</reference>
<dbReference type="SUPFAM" id="SSF46689">
    <property type="entry name" value="Homeodomain-like"/>
    <property type="match status" value="1"/>
</dbReference>
<keyword evidence="3 5" id="KW-0238">DNA-binding</keyword>
<dbReference type="InterPro" id="IPR001647">
    <property type="entry name" value="HTH_TetR"/>
</dbReference>
<keyword evidence="2" id="KW-0805">Transcription regulation</keyword>
<gene>
    <name evidence="8" type="ORF">IQ63_11080</name>
</gene>
<sequence>MPKGVPTPVRRSGATVGYRRPVTTPRKPRGPYRKGLERREQILRAALEVFGDHGERGASLKEIADRVGMSQAGVLHYFGSREELLVAALEERDAQSNRATAGITSPGEILATTAAQNADRRGLVDLFVTLSAAASDPTHPAHPFFTRRYDELNRSLTTGLREAQERGETRTDVPPEQLARMLIALSDGLQVQWLLNPDVEMAETIEAFNRMCRRAVGDGKDDGTPANT</sequence>
<protein>
    <submittedName>
        <fullName evidence="8">TetR family transcriptional regulator</fullName>
    </submittedName>
</protein>
<proteinExistence type="predicted"/>
<evidence type="ECO:0000256" key="5">
    <source>
        <dbReference type="PROSITE-ProRule" id="PRU00335"/>
    </source>
</evidence>
<dbReference type="EMBL" id="JPPY01000073">
    <property type="protein sequence ID" value="KND37000.1"/>
    <property type="molecule type" value="Genomic_DNA"/>
</dbReference>
<keyword evidence="1" id="KW-0678">Repressor</keyword>
<dbReference type="Proteomes" id="UP000037151">
    <property type="component" value="Unassembled WGS sequence"/>
</dbReference>
<evidence type="ECO:0000256" key="3">
    <source>
        <dbReference type="ARBA" id="ARBA00023125"/>
    </source>
</evidence>
<evidence type="ECO:0000313" key="9">
    <source>
        <dbReference type="Proteomes" id="UP000037151"/>
    </source>
</evidence>
<evidence type="ECO:0000256" key="1">
    <source>
        <dbReference type="ARBA" id="ARBA00022491"/>
    </source>
</evidence>
<dbReference type="AlphaFoldDB" id="A0A0L0KHB4"/>
<keyword evidence="4" id="KW-0804">Transcription</keyword>
<dbReference type="GO" id="GO:0003700">
    <property type="term" value="F:DNA-binding transcription factor activity"/>
    <property type="evidence" value="ECO:0007669"/>
    <property type="project" value="TreeGrafter"/>
</dbReference>
<feature type="DNA-binding region" description="H-T-H motif" evidence="5">
    <location>
        <begin position="59"/>
        <end position="78"/>
    </location>
</feature>
<dbReference type="PRINTS" id="PR00455">
    <property type="entry name" value="HTHTETR"/>
</dbReference>
<dbReference type="InterPro" id="IPR039538">
    <property type="entry name" value="BetI_C"/>
</dbReference>
<dbReference type="SUPFAM" id="SSF48498">
    <property type="entry name" value="Tetracyclin repressor-like, C-terminal domain"/>
    <property type="match status" value="1"/>
</dbReference>
<dbReference type="GO" id="GO:0000976">
    <property type="term" value="F:transcription cis-regulatory region binding"/>
    <property type="evidence" value="ECO:0007669"/>
    <property type="project" value="TreeGrafter"/>
</dbReference>
<comment type="caution">
    <text evidence="8">The sequence shown here is derived from an EMBL/GenBank/DDBJ whole genome shotgun (WGS) entry which is preliminary data.</text>
</comment>